<dbReference type="Proteomes" id="UP000230729">
    <property type="component" value="Unassembled WGS sequence"/>
</dbReference>
<dbReference type="InterPro" id="IPR001872">
    <property type="entry name" value="Peptidase_A8"/>
</dbReference>
<evidence type="ECO:0000256" key="4">
    <source>
        <dbReference type="ARBA" id="ARBA00022692"/>
    </source>
</evidence>
<comment type="caution">
    <text evidence="9">Lacks conserved residue(s) required for the propagation of feature annotation.</text>
</comment>
<gene>
    <name evidence="9" type="primary">lspA</name>
    <name evidence="11" type="ORF">COX22_01360</name>
</gene>
<dbReference type="PRINTS" id="PR00781">
    <property type="entry name" value="LIPOSIGPTASE"/>
</dbReference>
<comment type="subcellular location">
    <subcellularLocation>
        <location evidence="9">Cell membrane</location>
        <topology evidence="9">Multi-pass membrane protein</topology>
    </subcellularLocation>
</comment>
<dbReference type="HAMAP" id="MF_00161">
    <property type="entry name" value="LspA"/>
    <property type="match status" value="1"/>
</dbReference>
<comment type="function">
    <text evidence="9">This protein specifically catalyzes the removal of signal peptides from prolipoproteins.</text>
</comment>
<feature type="active site" evidence="9">
    <location>
        <position position="118"/>
    </location>
</feature>
<comment type="similarity">
    <text evidence="1 9 10">Belongs to the peptidase A8 family.</text>
</comment>
<feature type="transmembrane region" description="Helical" evidence="9">
    <location>
        <begin position="93"/>
        <end position="113"/>
    </location>
</feature>
<accession>A0A2G9ZLE7</accession>
<dbReference type="GO" id="GO:0005886">
    <property type="term" value="C:plasma membrane"/>
    <property type="evidence" value="ECO:0007669"/>
    <property type="project" value="UniProtKB-SubCell"/>
</dbReference>
<dbReference type="PANTHER" id="PTHR33695">
    <property type="entry name" value="LIPOPROTEIN SIGNAL PEPTIDASE"/>
    <property type="match status" value="1"/>
</dbReference>
<evidence type="ECO:0000256" key="7">
    <source>
        <dbReference type="ARBA" id="ARBA00022989"/>
    </source>
</evidence>
<keyword evidence="6 9" id="KW-0378">Hydrolase</keyword>
<evidence type="ECO:0000256" key="8">
    <source>
        <dbReference type="ARBA" id="ARBA00023136"/>
    </source>
</evidence>
<keyword evidence="3 9" id="KW-0645">Protease</keyword>
<proteinExistence type="inferred from homology"/>
<dbReference type="EMBL" id="PCSD01000028">
    <property type="protein sequence ID" value="PIP34003.1"/>
    <property type="molecule type" value="Genomic_DNA"/>
</dbReference>
<keyword evidence="4 9" id="KW-0812">Transmembrane</keyword>
<evidence type="ECO:0000313" key="12">
    <source>
        <dbReference type="Proteomes" id="UP000230729"/>
    </source>
</evidence>
<keyword evidence="8 9" id="KW-0472">Membrane</keyword>
<keyword evidence="7 9" id="KW-1133">Transmembrane helix</keyword>
<dbReference type="GO" id="GO:0006508">
    <property type="term" value="P:proteolysis"/>
    <property type="evidence" value="ECO:0007669"/>
    <property type="project" value="UniProtKB-KW"/>
</dbReference>
<evidence type="ECO:0000256" key="10">
    <source>
        <dbReference type="RuleBase" id="RU004181"/>
    </source>
</evidence>
<sequence>MPNFRKILPLAVGVAGLLAFDRLFKSIALYLDGRPPLVLCPNFFYFEFAANNGIAFSLPLSGWWLNGSIILILCALAVWLIQEAQTNAPSQKIFFLLLVIGGAASNLADRWLYVYVVDYLFLRYFTVFNLADAMIVAGVLGLSIWQWHSRRGQKKLPA</sequence>
<name>A0A2G9ZLE7_9BACT</name>
<protein>
    <recommendedName>
        <fullName evidence="9">Lipoprotein signal peptidase</fullName>
        <ecNumber evidence="9">3.4.23.36</ecNumber>
    </recommendedName>
    <alternativeName>
        <fullName evidence="9">Prolipoprotein signal peptidase</fullName>
    </alternativeName>
    <alternativeName>
        <fullName evidence="9">Signal peptidase II</fullName>
        <shortName evidence="9">SPase II</shortName>
    </alternativeName>
</protein>
<feature type="transmembrane region" description="Helical" evidence="9">
    <location>
        <begin position="125"/>
        <end position="145"/>
    </location>
</feature>
<keyword evidence="2 9" id="KW-1003">Cell membrane</keyword>
<dbReference type="GO" id="GO:0004190">
    <property type="term" value="F:aspartic-type endopeptidase activity"/>
    <property type="evidence" value="ECO:0007669"/>
    <property type="project" value="UniProtKB-UniRule"/>
</dbReference>
<feature type="transmembrane region" description="Helical" evidence="9">
    <location>
        <begin position="63"/>
        <end position="81"/>
    </location>
</feature>
<comment type="pathway">
    <text evidence="9">Protein modification; lipoprotein biosynthesis (signal peptide cleavage).</text>
</comment>
<dbReference type="EC" id="3.4.23.36" evidence="9"/>
<dbReference type="PANTHER" id="PTHR33695:SF1">
    <property type="entry name" value="LIPOPROTEIN SIGNAL PEPTIDASE"/>
    <property type="match status" value="1"/>
</dbReference>
<reference evidence="11 12" key="1">
    <citation type="submission" date="2017-09" db="EMBL/GenBank/DDBJ databases">
        <title>Depth-based differentiation of microbial function through sediment-hosted aquifers and enrichment of novel symbionts in the deep terrestrial subsurface.</title>
        <authorList>
            <person name="Probst A.J."/>
            <person name="Ladd B."/>
            <person name="Jarett J.K."/>
            <person name="Geller-Mcgrath D.E."/>
            <person name="Sieber C.M."/>
            <person name="Emerson J.B."/>
            <person name="Anantharaman K."/>
            <person name="Thomas B.C."/>
            <person name="Malmstrom R."/>
            <person name="Stieglmeier M."/>
            <person name="Klingl A."/>
            <person name="Woyke T."/>
            <person name="Ryan C.M."/>
            <person name="Banfield J.F."/>
        </authorList>
    </citation>
    <scope>NUCLEOTIDE SEQUENCE [LARGE SCALE GENOMIC DNA]</scope>
    <source>
        <strain evidence="11">CG23_combo_of_CG06-09_8_20_14_all_49_15</strain>
    </source>
</reference>
<dbReference type="UniPathway" id="UPA00665"/>
<evidence type="ECO:0000256" key="2">
    <source>
        <dbReference type="ARBA" id="ARBA00022475"/>
    </source>
</evidence>
<keyword evidence="5 9" id="KW-0064">Aspartyl protease</keyword>
<evidence type="ECO:0000256" key="9">
    <source>
        <dbReference type="HAMAP-Rule" id="MF_00161"/>
    </source>
</evidence>
<evidence type="ECO:0000256" key="1">
    <source>
        <dbReference type="ARBA" id="ARBA00006139"/>
    </source>
</evidence>
<comment type="catalytic activity">
    <reaction evidence="9">
        <text>Release of signal peptides from bacterial membrane prolipoproteins. Hydrolyzes -Xaa-Yaa-Zaa-|-(S,diacylglyceryl)Cys-, in which Xaa is hydrophobic (preferably Leu), and Yaa (Ala or Ser) and Zaa (Gly or Ala) have small, neutral side chains.</text>
        <dbReference type="EC" id="3.4.23.36"/>
    </reaction>
</comment>
<organism evidence="11 12">
    <name type="scientific">Candidatus Falkowbacteria bacterium CG23_combo_of_CG06-09_8_20_14_all_49_15</name>
    <dbReference type="NCBI Taxonomy" id="1974572"/>
    <lineage>
        <taxon>Bacteria</taxon>
        <taxon>Candidatus Falkowiibacteriota</taxon>
    </lineage>
</organism>
<dbReference type="AlphaFoldDB" id="A0A2G9ZLE7"/>
<evidence type="ECO:0000256" key="5">
    <source>
        <dbReference type="ARBA" id="ARBA00022750"/>
    </source>
</evidence>
<evidence type="ECO:0000256" key="3">
    <source>
        <dbReference type="ARBA" id="ARBA00022670"/>
    </source>
</evidence>
<comment type="caution">
    <text evidence="11">The sequence shown here is derived from an EMBL/GenBank/DDBJ whole genome shotgun (WGS) entry which is preliminary data.</text>
</comment>
<evidence type="ECO:0000313" key="11">
    <source>
        <dbReference type="EMBL" id="PIP34003.1"/>
    </source>
</evidence>
<dbReference type="Pfam" id="PF01252">
    <property type="entry name" value="Peptidase_A8"/>
    <property type="match status" value="1"/>
</dbReference>
<feature type="active site" evidence="9">
    <location>
        <position position="132"/>
    </location>
</feature>
<evidence type="ECO:0000256" key="6">
    <source>
        <dbReference type="ARBA" id="ARBA00022801"/>
    </source>
</evidence>